<gene>
    <name evidence="2" type="ORF">LCGC14_1901070</name>
</gene>
<proteinExistence type="predicted"/>
<comment type="caution">
    <text evidence="2">The sequence shown here is derived from an EMBL/GenBank/DDBJ whole genome shotgun (WGS) entry which is preliminary data.</text>
</comment>
<evidence type="ECO:0000256" key="1">
    <source>
        <dbReference type="SAM" id="Phobius"/>
    </source>
</evidence>
<name>A0A0F9IAI3_9ZZZZ</name>
<organism evidence="2">
    <name type="scientific">marine sediment metagenome</name>
    <dbReference type="NCBI Taxonomy" id="412755"/>
    <lineage>
        <taxon>unclassified sequences</taxon>
        <taxon>metagenomes</taxon>
        <taxon>ecological metagenomes</taxon>
    </lineage>
</organism>
<feature type="transmembrane region" description="Helical" evidence="1">
    <location>
        <begin position="13"/>
        <end position="37"/>
    </location>
</feature>
<dbReference type="AlphaFoldDB" id="A0A0F9IAI3"/>
<keyword evidence="1" id="KW-1133">Transmembrane helix</keyword>
<keyword evidence="1" id="KW-0472">Membrane</keyword>
<keyword evidence="1" id="KW-0812">Transmembrane</keyword>
<dbReference type="EMBL" id="LAZR01019911">
    <property type="protein sequence ID" value="KKL90800.1"/>
    <property type="molecule type" value="Genomic_DNA"/>
</dbReference>
<protein>
    <submittedName>
        <fullName evidence="2">Uncharacterized protein</fullName>
    </submittedName>
</protein>
<evidence type="ECO:0000313" key="2">
    <source>
        <dbReference type="EMBL" id="KKL90800.1"/>
    </source>
</evidence>
<sequence length="56" mass="6542">MTWDSMDDVTGDILTGPFMVVGLSSLVVVGWLVFEWLREWLRGRLKRQKAESEDER</sequence>
<reference evidence="2" key="1">
    <citation type="journal article" date="2015" name="Nature">
        <title>Complex archaea that bridge the gap between prokaryotes and eukaryotes.</title>
        <authorList>
            <person name="Spang A."/>
            <person name="Saw J.H."/>
            <person name="Jorgensen S.L."/>
            <person name="Zaremba-Niedzwiedzka K."/>
            <person name="Martijn J."/>
            <person name="Lind A.E."/>
            <person name="van Eijk R."/>
            <person name="Schleper C."/>
            <person name="Guy L."/>
            <person name="Ettema T.J."/>
        </authorList>
    </citation>
    <scope>NUCLEOTIDE SEQUENCE</scope>
</reference>
<accession>A0A0F9IAI3</accession>